<comment type="caution">
    <text evidence="1">The sequence shown here is derived from an EMBL/GenBank/DDBJ whole genome shotgun (WGS) entry which is preliminary data.</text>
</comment>
<evidence type="ECO:0000313" key="1">
    <source>
        <dbReference type="EMBL" id="PRP90037.1"/>
    </source>
</evidence>
<accession>A0A2S9XB04</accession>
<reference evidence="1 2" key="1">
    <citation type="submission" date="2018-03" db="EMBL/GenBank/DDBJ databases">
        <title>Draft Genome Sequences of the Obligatory Marine Myxobacteria Enhygromyxa salina SWB005.</title>
        <authorList>
            <person name="Poehlein A."/>
            <person name="Moghaddam J.A."/>
            <person name="Harms H."/>
            <person name="Alanjari M."/>
            <person name="Koenig G.M."/>
            <person name="Daniel R."/>
            <person name="Schaeberle T.F."/>
        </authorList>
    </citation>
    <scope>NUCLEOTIDE SEQUENCE [LARGE SCALE GENOMIC DNA]</scope>
    <source>
        <strain evidence="1 2">SWB005</strain>
    </source>
</reference>
<proteinExistence type="predicted"/>
<keyword evidence="2" id="KW-1185">Reference proteome</keyword>
<gene>
    <name evidence="1" type="ORF">ENSA5_68400</name>
</gene>
<evidence type="ECO:0000313" key="2">
    <source>
        <dbReference type="Proteomes" id="UP000237968"/>
    </source>
</evidence>
<sequence>MCVAPPPDMNCEIVAGPNQNVEITTSPESHDYDLDEDCTVLSVSATKVELDCQSFDTVTIDLMLNEPWTPNFEVDATLHLSASAMNTDWWEVDWRLDHLDQSLAIAGRHAFYYATNVDSIGLDTIPVDVVANACTPHCYDGAATREVGLTFEFEGEQGTLFRGGHASLAEHEVWVTHAKQKVCDLYGDEPNGHIGVFVSGKPAD</sequence>
<dbReference type="EMBL" id="PVNK01000299">
    <property type="protein sequence ID" value="PRP90037.1"/>
    <property type="molecule type" value="Genomic_DNA"/>
</dbReference>
<dbReference type="Proteomes" id="UP000237968">
    <property type="component" value="Unassembled WGS sequence"/>
</dbReference>
<organism evidence="1 2">
    <name type="scientific">Enhygromyxa salina</name>
    <dbReference type="NCBI Taxonomy" id="215803"/>
    <lineage>
        <taxon>Bacteria</taxon>
        <taxon>Pseudomonadati</taxon>
        <taxon>Myxococcota</taxon>
        <taxon>Polyangia</taxon>
        <taxon>Nannocystales</taxon>
        <taxon>Nannocystaceae</taxon>
        <taxon>Enhygromyxa</taxon>
    </lineage>
</organism>
<dbReference type="AlphaFoldDB" id="A0A2S9XB04"/>
<protein>
    <submittedName>
        <fullName evidence="1">Uncharacterized protein</fullName>
    </submittedName>
</protein>
<name>A0A2S9XB04_9BACT</name>